<accession>A0A6D0AXF1</accession>
<organism evidence="1 2">
    <name type="scientific">Escherichia coli</name>
    <dbReference type="NCBI Taxonomy" id="562"/>
    <lineage>
        <taxon>Bacteria</taxon>
        <taxon>Pseudomonadati</taxon>
        <taxon>Pseudomonadota</taxon>
        <taxon>Gammaproteobacteria</taxon>
        <taxon>Enterobacterales</taxon>
        <taxon>Enterobacteriaceae</taxon>
        <taxon>Escherichia</taxon>
    </lineage>
</organism>
<sequence>MKNRKKFWITFLFVCLCGLFILLAGGVKWGTVGCGFWSGVTLFAAWLIANFESGGGYW</sequence>
<gene>
    <name evidence="1" type="ORF">F9461_19150</name>
</gene>
<evidence type="ECO:0000313" key="2">
    <source>
        <dbReference type="Proteomes" id="UP000534496"/>
    </source>
</evidence>
<dbReference type="EMBL" id="AASVQO010000015">
    <property type="protein sequence ID" value="EFH3675312.1"/>
    <property type="molecule type" value="Genomic_DNA"/>
</dbReference>
<name>A0A6D0AXF1_ECOLX</name>
<protein>
    <submittedName>
        <fullName evidence="1">Uncharacterized protein</fullName>
    </submittedName>
</protein>
<evidence type="ECO:0000313" key="1">
    <source>
        <dbReference type="EMBL" id="EFH3675312.1"/>
    </source>
</evidence>
<proteinExistence type="predicted"/>
<dbReference type="AlphaFoldDB" id="A0A6D0AXF1"/>
<dbReference type="RefSeq" id="WP_157902266.1">
    <property type="nucleotide sequence ID" value="NZ_AP027688.1"/>
</dbReference>
<reference evidence="1 2" key="1">
    <citation type="submission" date="2019-12" db="EMBL/GenBank/DDBJ databases">
        <authorList>
            <consortium name="NARMS: The National Antimicrobial Resistance Monitoring System"/>
        </authorList>
    </citation>
    <scope>NUCLEOTIDE SEQUENCE [LARGE SCALE GENOMIC DNA]</scope>
    <source>
        <strain evidence="1 2">CVM N19EC0189</strain>
    </source>
</reference>
<comment type="caution">
    <text evidence="1">The sequence shown here is derived from an EMBL/GenBank/DDBJ whole genome shotgun (WGS) entry which is preliminary data.</text>
</comment>
<dbReference type="Proteomes" id="UP000534496">
    <property type="component" value="Unassembled WGS sequence"/>
</dbReference>